<evidence type="ECO:0000313" key="1">
    <source>
        <dbReference type="EMBL" id="KLT72803.1"/>
    </source>
</evidence>
<gene>
    <name evidence="1" type="ORF">PL75_05765</name>
</gene>
<sequence length="124" mass="14419">MFRWLTLVILFLSSVTWAQRVIPEDMDIAVLKQVDYPNIALGHNGISWIQLLTLGWLDNSKVLQVTQDVRIRDERNRFIIRGKLAAYTGKAVAIRRDGSNNINEIWILTEPEHYVFQQRAAQQQ</sequence>
<keyword evidence="2" id="KW-1185">Reference proteome</keyword>
<dbReference type="PATRIC" id="fig|1470200.3.peg.2356"/>
<reference evidence="1 2" key="1">
    <citation type="submission" date="2014-11" db="EMBL/GenBank/DDBJ databases">
        <title>Genome of a novel goose pathogen.</title>
        <authorList>
            <person name="Hansen C.M."/>
            <person name="Hueffer K."/>
            <person name="Choi S.C."/>
        </authorList>
    </citation>
    <scope>NUCLEOTIDE SEQUENCE [LARGE SCALE GENOMIC DNA]</scope>
    <source>
        <strain evidence="1 2">KH1503</strain>
    </source>
</reference>
<dbReference type="EMBL" id="JTDO01000008">
    <property type="protein sequence ID" value="KLT72803.1"/>
    <property type="molecule type" value="Genomic_DNA"/>
</dbReference>
<proteinExistence type="predicted"/>
<dbReference type="AlphaFoldDB" id="A0A0J1C3C7"/>
<dbReference type="RefSeq" id="WP_047760977.1">
    <property type="nucleotide sequence ID" value="NZ_CP091510.1"/>
</dbReference>
<dbReference type="Proteomes" id="UP000036027">
    <property type="component" value="Unassembled WGS sequence"/>
</dbReference>
<accession>A0A0J1C3C7</accession>
<organism evidence="1 2">
    <name type="scientific">Neisseria arctica</name>
    <dbReference type="NCBI Taxonomy" id="1470200"/>
    <lineage>
        <taxon>Bacteria</taxon>
        <taxon>Pseudomonadati</taxon>
        <taxon>Pseudomonadota</taxon>
        <taxon>Betaproteobacteria</taxon>
        <taxon>Neisseriales</taxon>
        <taxon>Neisseriaceae</taxon>
        <taxon>Neisseria</taxon>
    </lineage>
</organism>
<comment type="caution">
    <text evidence="1">The sequence shown here is derived from an EMBL/GenBank/DDBJ whole genome shotgun (WGS) entry which is preliminary data.</text>
</comment>
<protein>
    <submittedName>
        <fullName evidence="1">Uncharacterized protein</fullName>
    </submittedName>
</protein>
<dbReference type="OrthoDB" id="7019622at2"/>
<name>A0A0J1C3C7_9NEIS</name>
<dbReference type="STRING" id="1470200.PL75_05765"/>
<evidence type="ECO:0000313" key="2">
    <source>
        <dbReference type="Proteomes" id="UP000036027"/>
    </source>
</evidence>